<dbReference type="RefSeq" id="XP_004364968.1">
    <property type="nucleotide sequence ID" value="XM_004364911.2"/>
</dbReference>
<evidence type="ECO:0000313" key="3">
    <source>
        <dbReference type="Proteomes" id="UP000008743"/>
    </source>
</evidence>
<name>A0A0D2X049_CAPO3</name>
<gene>
    <name evidence="2" type="ORF">CAOG_000097</name>
</gene>
<dbReference type="AlphaFoldDB" id="A0A0D2X049"/>
<proteinExistence type="predicted"/>
<feature type="region of interest" description="Disordered" evidence="1">
    <location>
        <begin position="41"/>
        <end position="86"/>
    </location>
</feature>
<accession>A0A0D2X049</accession>
<feature type="compositionally biased region" description="Low complexity" evidence="1">
    <location>
        <begin position="42"/>
        <end position="55"/>
    </location>
</feature>
<dbReference type="EMBL" id="KE346360">
    <property type="protein sequence ID" value="KJE88439.1"/>
    <property type="molecule type" value="Genomic_DNA"/>
</dbReference>
<dbReference type="InParanoid" id="A0A0D2X049"/>
<sequence length="150" mass="16523">MDQDRFCILSRKEAKWKAFLVSEFGKENLQVDLGGTDPYVHAPSSSSAAQVSTSSDRAIERTHSVDSTDTLPAEPAEPTDESGMTLNPIALQQYAVQRRASLLDNLEHNLNVSRTRTDSLIKTMESDLQSLRNSFEKGRPSALKSVPEAS</sequence>
<keyword evidence="3" id="KW-1185">Reference proteome</keyword>
<evidence type="ECO:0000313" key="2">
    <source>
        <dbReference type="EMBL" id="KJE88439.1"/>
    </source>
</evidence>
<organism evidence="2 3">
    <name type="scientific">Capsaspora owczarzaki (strain ATCC 30864)</name>
    <dbReference type="NCBI Taxonomy" id="595528"/>
    <lineage>
        <taxon>Eukaryota</taxon>
        <taxon>Filasterea</taxon>
        <taxon>Capsaspora</taxon>
    </lineage>
</organism>
<feature type="compositionally biased region" description="Basic and acidic residues" evidence="1">
    <location>
        <begin position="57"/>
        <end position="66"/>
    </location>
</feature>
<feature type="region of interest" description="Disordered" evidence="1">
    <location>
        <begin position="130"/>
        <end position="150"/>
    </location>
</feature>
<reference evidence="3" key="1">
    <citation type="submission" date="2011-02" db="EMBL/GenBank/DDBJ databases">
        <title>The Genome Sequence of Capsaspora owczarzaki ATCC 30864.</title>
        <authorList>
            <person name="Russ C."/>
            <person name="Cuomo C."/>
            <person name="Burger G."/>
            <person name="Gray M.W."/>
            <person name="Holland P.W.H."/>
            <person name="King N."/>
            <person name="Lang F.B.F."/>
            <person name="Roger A.J."/>
            <person name="Ruiz-Trillo I."/>
            <person name="Young S.K."/>
            <person name="Zeng Q."/>
            <person name="Gargeya S."/>
            <person name="Alvarado L."/>
            <person name="Berlin A."/>
            <person name="Chapman S.B."/>
            <person name="Chen Z."/>
            <person name="Freedman E."/>
            <person name="Gellesch M."/>
            <person name="Goldberg J."/>
            <person name="Griggs A."/>
            <person name="Gujja S."/>
            <person name="Heilman E."/>
            <person name="Heiman D."/>
            <person name="Howarth C."/>
            <person name="Mehta T."/>
            <person name="Neiman D."/>
            <person name="Pearson M."/>
            <person name="Roberts A."/>
            <person name="Saif S."/>
            <person name="Shea T."/>
            <person name="Shenoy N."/>
            <person name="Sisk P."/>
            <person name="Stolte C."/>
            <person name="Sykes S."/>
            <person name="White J."/>
            <person name="Yandava C."/>
            <person name="Haas B."/>
            <person name="Nusbaum C."/>
            <person name="Birren B."/>
        </authorList>
    </citation>
    <scope>NUCLEOTIDE SEQUENCE</scope>
    <source>
        <strain evidence="3">ATCC 30864</strain>
    </source>
</reference>
<protein>
    <submittedName>
        <fullName evidence="2">Uncharacterized protein</fullName>
    </submittedName>
</protein>
<evidence type="ECO:0000256" key="1">
    <source>
        <dbReference type="SAM" id="MobiDB-lite"/>
    </source>
</evidence>
<dbReference type="Proteomes" id="UP000008743">
    <property type="component" value="Unassembled WGS sequence"/>
</dbReference>